<feature type="region of interest" description="Disordered" evidence="1">
    <location>
        <begin position="1"/>
        <end position="43"/>
    </location>
</feature>
<sequence>MKNTVKIRSTDPELQASGHRSSNTAPLVASTDPKTSIRASRARGDKKRFHGLVLLFQQKAWAQREPARRAISVSRSTASPPPACREYRSTWRAVEPRAGSEQHPTAPCKETTPQSPQNVPLPVYTKM</sequence>
<feature type="region of interest" description="Disordered" evidence="1">
    <location>
        <begin position="64"/>
        <end position="127"/>
    </location>
</feature>
<comment type="caution">
    <text evidence="2">The sequence shown here is derived from an EMBL/GenBank/DDBJ whole genome shotgun (WGS) entry which is preliminary data.</text>
</comment>
<protein>
    <submittedName>
        <fullName evidence="2">Uncharacterized protein</fullName>
    </submittedName>
</protein>
<organism evidence="2 3">
    <name type="scientific">Pleurodeles waltl</name>
    <name type="common">Iberian ribbed newt</name>
    <dbReference type="NCBI Taxonomy" id="8319"/>
    <lineage>
        <taxon>Eukaryota</taxon>
        <taxon>Metazoa</taxon>
        <taxon>Chordata</taxon>
        <taxon>Craniata</taxon>
        <taxon>Vertebrata</taxon>
        <taxon>Euteleostomi</taxon>
        <taxon>Amphibia</taxon>
        <taxon>Batrachia</taxon>
        <taxon>Caudata</taxon>
        <taxon>Salamandroidea</taxon>
        <taxon>Salamandridae</taxon>
        <taxon>Pleurodelinae</taxon>
        <taxon>Pleurodeles</taxon>
    </lineage>
</organism>
<evidence type="ECO:0000313" key="2">
    <source>
        <dbReference type="EMBL" id="KAJ1107339.1"/>
    </source>
</evidence>
<proteinExistence type="predicted"/>
<name>A0AAV7MVZ3_PLEWA</name>
<reference evidence="2" key="1">
    <citation type="journal article" date="2022" name="bioRxiv">
        <title>Sequencing and chromosome-scale assembly of the giantPleurodeles waltlgenome.</title>
        <authorList>
            <person name="Brown T."/>
            <person name="Elewa A."/>
            <person name="Iarovenko S."/>
            <person name="Subramanian E."/>
            <person name="Araus A.J."/>
            <person name="Petzold A."/>
            <person name="Susuki M."/>
            <person name="Suzuki K.-i.T."/>
            <person name="Hayashi T."/>
            <person name="Toyoda A."/>
            <person name="Oliveira C."/>
            <person name="Osipova E."/>
            <person name="Leigh N.D."/>
            <person name="Simon A."/>
            <person name="Yun M.H."/>
        </authorList>
    </citation>
    <scope>NUCLEOTIDE SEQUENCE</scope>
    <source>
        <strain evidence="2">20211129_DDA</strain>
        <tissue evidence="2">Liver</tissue>
    </source>
</reference>
<dbReference type="Proteomes" id="UP001066276">
    <property type="component" value="Chromosome 9"/>
</dbReference>
<dbReference type="EMBL" id="JANPWB010000013">
    <property type="protein sequence ID" value="KAJ1107339.1"/>
    <property type="molecule type" value="Genomic_DNA"/>
</dbReference>
<feature type="compositionally biased region" description="Basic and acidic residues" evidence="1">
    <location>
        <begin position="85"/>
        <end position="100"/>
    </location>
</feature>
<dbReference type="AlphaFoldDB" id="A0AAV7MVZ3"/>
<evidence type="ECO:0000313" key="3">
    <source>
        <dbReference type="Proteomes" id="UP001066276"/>
    </source>
</evidence>
<evidence type="ECO:0000256" key="1">
    <source>
        <dbReference type="SAM" id="MobiDB-lite"/>
    </source>
</evidence>
<keyword evidence="3" id="KW-1185">Reference proteome</keyword>
<accession>A0AAV7MVZ3</accession>
<gene>
    <name evidence="2" type="ORF">NDU88_004731</name>
</gene>